<keyword evidence="1" id="KW-1133">Transmembrane helix</keyword>
<dbReference type="EMBL" id="DUJR01000019">
    <property type="protein sequence ID" value="HII59696.1"/>
    <property type="molecule type" value="Genomic_DNA"/>
</dbReference>
<keyword evidence="1" id="KW-0812">Transmembrane</keyword>
<evidence type="ECO:0000256" key="1">
    <source>
        <dbReference type="SAM" id="Phobius"/>
    </source>
</evidence>
<dbReference type="RefSeq" id="WP_010869510.1">
    <property type="nucleotide sequence ID" value="NC_000909.1"/>
</dbReference>
<keyword evidence="1" id="KW-0472">Membrane</keyword>
<dbReference type="AlphaFoldDB" id="A0A832T1T8"/>
<evidence type="ECO:0000313" key="3">
    <source>
        <dbReference type="Proteomes" id="UP000645676"/>
    </source>
</evidence>
<comment type="caution">
    <text evidence="2">The sequence shown here is derived from an EMBL/GenBank/DDBJ whole genome shotgun (WGS) entry which is preliminary data.</text>
</comment>
<proteinExistence type="predicted"/>
<dbReference type="InterPro" id="IPR007166">
    <property type="entry name" value="Class3_signal_pept_motif"/>
</dbReference>
<reference evidence="2" key="1">
    <citation type="journal article" date="2020" name="bioRxiv">
        <title>A rank-normalized archaeal taxonomy based on genome phylogeny resolves widespread incomplete and uneven classifications.</title>
        <authorList>
            <person name="Rinke C."/>
            <person name="Chuvochina M."/>
            <person name="Mussig A.J."/>
            <person name="Chaumeil P.-A."/>
            <person name="Waite D.W."/>
            <person name="Whitman W.B."/>
            <person name="Parks D.H."/>
            <person name="Hugenholtz P."/>
        </authorList>
    </citation>
    <scope>NUCLEOTIDE SEQUENCE</scope>
    <source>
        <strain evidence="2">UBA8849</strain>
    </source>
</reference>
<accession>A0A832T1T8</accession>
<protein>
    <submittedName>
        <fullName evidence="2">Class III signal peptide-containing protein</fullName>
    </submittedName>
</protein>
<dbReference type="Pfam" id="PF04021">
    <property type="entry name" value="Class_IIIsignal"/>
    <property type="match status" value="1"/>
</dbReference>
<evidence type="ECO:0000313" key="2">
    <source>
        <dbReference type="EMBL" id="HII59696.1"/>
    </source>
</evidence>
<gene>
    <name evidence="2" type="ORF">HA335_03820</name>
</gene>
<name>A0A832T1T8_9EURY</name>
<dbReference type="Proteomes" id="UP000645676">
    <property type="component" value="Unassembled WGS sequence"/>
</dbReference>
<feature type="transmembrane region" description="Helical" evidence="1">
    <location>
        <begin position="12"/>
        <end position="33"/>
    </location>
</feature>
<organism evidence="2 3">
    <name type="scientific">Methanocaldococcus jannaschii</name>
    <dbReference type="NCBI Taxonomy" id="2190"/>
    <lineage>
        <taxon>Archaea</taxon>
        <taxon>Methanobacteriati</taxon>
        <taxon>Methanobacteriota</taxon>
        <taxon>Methanomada group</taxon>
        <taxon>Methanococci</taxon>
        <taxon>Methanococcales</taxon>
        <taxon>Methanocaldococcaceae</taxon>
        <taxon>Methanocaldococcus</taxon>
    </lineage>
</organism>
<sequence length="524" mass="56565">MIFKKRKGQLTLEFILLILGMTVVGIVITMGLVEKSPIFIGDKPLEVKKETMGLFINESKFNLTVENTTISNLGNNNTESNNSNNETGGGYLYIRVSGSSKGLITKDLIVSGDAKDVSGDISKTINSKCVEENAIGEVYGDIYLEGSANYKLGNLLCINKFQTYLTGSGSLKVYVPYIQEFIIRDKNSGESQIGGSVSLTVGNTNINRFYVEKITGGAKVKFKDFAINTFETNSGNFGGGAETVFENGRISTMKLGDIVSGGNVKFKNVNIGNMIINNMIGSPTFELSNSTINNMKINKLIGSPKILVEDSSIINSLETDQLGGSDIEVKDGSIIKEITIHGSTGTNGKIFVGYGGKVEKLFVEGNINSRIDLKGFSGLIDVSIGNIAGGGKLYVDNVIGNSISTGIIGNNKGLEIEDSSLSVVNIEGVSNSGSAFIKNTLIYQLKINSLPDWGSDMTLNKVNITKLSINEIRNGKLTIKNSEIGELHITKISGKGKIIVKKSYVNGKYYKKLVIKKSNYKKWS</sequence>